<dbReference type="PANTHER" id="PTHR30605">
    <property type="entry name" value="ANHYDRO-N-ACETYLMURAMIC ACID KINASE"/>
    <property type="match status" value="1"/>
</dbReference>
<dbReference type="Pfam" id="PF03702">
    <property type="entry name" value="AnmK"/>
    <property type="match status" value="1"/>
</dbReference>
<evidence type="ECO:0000256" key="1">
    <source>
        <dbReference type="HAMAP-Rule" id="MF_01270"/>
    </source>
</evidence>
<comment type="function">
    <text evidence="1">Catalyzes the specific phosphorylation of 1,6-anhydro-N-acetylmuramic acid (anhMurNAc) with the simultaneous cleavage of the 1,6-anhydro ring, generating MurNAc-6-P. Is required for the utilization of anhMurNAc either imported from the medium or derived from its own cell wall murein, and thus plays a role in cell wall recycling.</text>
</comment>
<dbReference type="CDD" id="cd24050">
    <property type="entry name" value="ASKHA_NBD_ANMK"/>
    <property type="match status" value="1"/>
</dbReference>
<dbReference type="GO" id="GO:0009254">
    <property type="term" value="P:peptidoglycan turnover"/>
    <property type="evidence" value="ECO:0007669"/>
    <property type="project" value="UniProtKB-UniRule"/>
</dbReference>
<dbReference type="HAMAP" id="MF_01270">
    <property type="entry name" value="AnhMurNAc_kinase"/>
    <property type="match status" value="1"/>
</dbReference>
<feature type="binding site" evidence="1">
    <location>
        <begin position="10"/>
        <end position="17"/>
    </location>
    <ligand>
        <name>ATP</name>
        <dbReference type="ChEBI" id="CHEBI:30616"/>
    </ligand>
</feature>
<keyword evidence="1" id="KW-0547">Nucleotide-binding</keyword>
<dbReference type="GO" id="GO:0016301">
    <property type="term" value="F:kinase activity"/>
    <property type="evidence" value="ECO:0007669"/>
    <property type="project" value="UniProtKB-KW"/>
</dbReference>
<dbReference type="GO" id="GO:0006040">
    <property type="term" value="P:amino sugar metabolic process"/>
    <property type="evidence" value="ECO:0007669"/>
    <property type="project" value="InterPro"/>
</dbReference>
<keyword evidence="1" id="KW-0808">Transferase</keyword>
<reference evidence="3 4" key="1">
    <citation type="journal article" date="2011" name="J. Bacteriol.">
        <title>Genome sequence of Haloplasma contractile, an unusual contractile bacterium from a deep-sea anoxic brine lake.</title>
        <authorList>
            <person name="Antunes A."/>
            <person name="Alam I."/>
            <person name="El Dorry H."/>
            <person name="Siam R."/>
            <person name="Robertson A."/>
            <person name="Bajic V.B."/>
            <person name="Stingl U."/>
        </authorList>
    </citation>
    <scope>NUCLEOTIDE SEQUENCE [LARGE SCALE GENOMIC DNA]</scope>
    <source>
        <strain evidence="3 4">SSD-17B</strain>
    </source>
</reference>
<dbReference type="STRING" id="1033810.HLPCO_002230"/>
<comment type="pathway">
    <text evidence="1">Cell wall biogenesis; peptidoglycan recycling.</text>
</comment>
<dbReference type="SUPFAM" id="SSF53067">
    <property type="entry name" value="Actin-like ATPase domain"/>
    <property type="match status" value="1"/>
</dbReference>
<dbReference type="GO" id="GO:0016773">
    <property type="term" value="F:phosphotransferase activity, alcohol group as acceptor"/>
    <property type="evidence" value="ECO:0007669"/>
    <property type="project" value="UniProtKB-UniRule"/>
</dbReference>
<dbReference type="UniPathway" id="UPA00544"/>
<sequence length="400" mass="44627">MTLAIGLMSGTSLDGIDAVLIDISGYGDKTSYRLIKGINTDYSQELRHKILKASSKEQSDVQQICSLNFELGYEFSKAVKKLLTEANKDPQDIDFIASHGQTIWHNPNNRDSYHSSTLQIGASAVIAYETGIEVVSNFREMDIAAGGEGAPLVPYVDYLLHQNKHKNVIIQNIGGIGNLTYIPKNGTLHDLVAMDTGPGNMMIDYVVNKYFNKKYDDGGLIASKGSIIQPLLEKLLEHPFISQLPPKSTGREQFGEVYIKEMLDSIQIDQYKPEDIVTTFTHFTAETIVYQYNTFIKKYDEVLLAGGGSYNHYLVKLLKEKLKIDVFTMEDKGFDSNFKEAIAFAILGNETINQLTSNVPSATGASRSVILGTITKAPFQTKRSDNHGRFTKYNNRKKEH</sequence>
<dbReference type="Proteomes" id="UP000005707">
    <property type="component" value="Unassembled WGS sequence"/>
</dbReference>
<dbReference type="GO" id="GO:0005524">
    <property type="term" value="F:ATP binding"/>
    <property type="evidence" value="ECO:0007669"/>
    <property type="project" value="UniProtKB-UniRule"/>
</dbReference>
<dbReference type="Gene3D" id="3.30.420.40">
    <property type="match status" value="2"/>
</dbReference>
<reference evidence="3 4" key="2">
    <citation type="journal article" date="2013" name="PLoS ONE">
        <title>INDIGO - INtegrated Data Warehouse of MIcrobial GenOmes with Examples from the Red Sea Extremophiles.</title>
        <authorList>
            <person name="Alam I."/>
            <person name="Antunes A."/>
            <person name="Kamau A.A."/>
            <person name="Ba Alawi W."/>
            <person name="Kalkatawi M."/>
            <person name="Stingl U."/>
            <person name="Bajic V.B."/>
        </authorList>
    </citation>
    <scope>NUCLEOTIDE SEQUENCE [LARGE SCALE GENOMIC DNA]</scope>
    <source>
        <strain evidence="3 4">SSD-17B</strain>
    </source>
</reference>
<keyword evidence="4" id="KW-1185">Reference proteome</keyword>
<accession>F7PRC7</accession>
<comment type="pathway">
    <text evidence="1">Amino-sugar metabolism; 1,6-anhydro-N-acetylmuramate degradation.</text>
</comment>
<comment type="catalytic activity">
    <reaction evidence="1">
        <text>1,6-anhydro-N-acetyl-beta-muramate + ATP + H2O = N-acetyl-D-muramate 6-phosphate + ADP + H(+)</text>
        <dbReference type="Rhea" id="RHEA:24952"/>
        <dbReference type="ChEBI" id="CHEBI:15377"/>
        <dbReference type="ChEBI" id="CHEBI:15378"/>
        <dbReference type="ChEBI" id="CHEBI:30616"/>
        <dbReference type="ChEBI" id="CHEBI:58690"/>
        <dbReference type="ChEBI" id="CHEBI:58722"/>
        <dbReference type="ChEBI" id="CHEBI:456216"/>
        <dbReference type="EC" id="2.7.1.170"/>
    </reaction>
</comment>
<dbReference type="InterPro" id="IPR043129">
    <property type="entry name" value="ATPase_NBD"/>
</dbReference>
<proteinExistence type="inferred from homology"/>
<evidence type="ECO:0000313" key="4">
    <source>
        <dbReference type="Proteomes" id="UP000005707"/>
    </source>
</evidence>
<name>F7PRC7_9MOLU</name>
<dbReference type="UniPathway" id="UPA00343"/>
<dbReference type="EC" id="2.7.1.170" evidence="1"/>
<dbReference type="eggNOG" id="COG2377">
    <property type="taxonomic scope" value="Bacteria"/>
</dbReference>
<dbReference type="NCBIfam" id="NF007142">
    <property type="entry name" value="PRK09585.2-1"/>
    <property type="match status" value="1"/>
</dbReference>
<feature type="region of interest" description="Disordered" evidence="2">
    <location>
        <begin position="381"/>
        <end position="400"/>
    </location>
</feature>
<gene>
    <name evidence="1 3" type="primary">anmK</name>
    <name evidence="3" type="ORF">HLPCO_002230</name>
</gene>
<dbReference type="GO" id="GO:0097175">
    <property type="term" value="P:1,6-anhydro-N-acetyl-beta-muramic acid catabolic process"/>
    <property type="evidence" value="ECO:0007669"/>
    <property type="project" value="UniProtKB-UniRule"/>
</dbReference>
<keyword evidence="1" id="KW-0119">Carbohydrate metabolism</keyword>
<dbReference type="OrthoDB" id="9763949at2"/>
<comment type="caution">
    <text evidence="3">The sequence shown here is derived from an EMBL/GenBank/DDBJ whole genome shotgun (WGS) entry which is preliminary data.</text>
</comment>
<keyword evidence="1" id="KW-0067">ATP-binding</keyword>
<dbReference type="AlphaFoldDB" id="F7PRC7"/>
<keyword evidence="1 3" id="KW-0418">Kinase</keyword>
<dbReference type="PANTHER" id="PTHR30605:SF0">
    <property type="entry name" value="ANHYDRO-N-ACETYLMURAMIC ACID KINASE"/>
    <property type="match status" value="1"/>
</dbReference>
<dbReference type="InterPro" id="IPR005338">
    <property type="entry name" value="Anhydro_N_Ac-Mur_kinase"/>
</dbReference>
<organism evidence="3 4">
    <name type="scientific">Haloplasma contractile SSD-17B</name>
    <dbReference type="NCBI Taxonomy" id="1033810"/>
    <lineage>
        <taxon>Bacteria</taxon>
        <taxon>Bacillati</taxon>
        <taxon>Mycoplasmatota</taxon>
        <taxon>Mollicutes</taxon>
        <taxon>Haloplasmatales</taxon>
        <taxon>Haloplasmataceae</taxon>
        <taxon>Haloplasma</taxon>
    </lineage>
</organism>
<dbReference type="NCBIfam" id="NF007148">
    <property type="entry name" value="PRK09585.3-2"/>
    <property type="match status" value="1"/>
</dbReference>
<comment type="similarity">
    <text evidence="1">Belongs to the anhydro-N-acetylmuramic acid kinase family.</text>
</comment>
<evidence type="ECO:0000313" key="3">
    <source>
        <dbReference type="EMBL" id="ERJ11747.1"/>
    </source>
</evidence>
<dbReference type="RefSeq" id="WP_008824386.1">
    <property type="nucleotide sequence ID" value="NZ_AFNU02000008.1"/>
</dbReference>
<evidence type="ECO:0000256" key="2">
    <source>
        <dbReference type="SAM" id="MobiDB-lite"/>
    </source>
</evidence>
<dbReference type="EMBL" id="AFNU02000008">
    <property type="protein sequence ID" value="ERJ11747.1"/>
    <property type="molecule type" value="Genomic_DNA"/>
</dbReference>
<protein>
    <recommendedName>
        <fullName evidence="1">Anhydro-N-acetylmuramic acid kinase</fullName>
        <ecNumber evidence="1">2.7.1.170</ecNumber>
    </recommendedName>
    <alternativeName>
        <fullName evidence="1">AnhMurNAc kinase</fullName>
    </alternativeName>
</protein>
<dbReference type="InParanoid" id="F7PRC7"/>